<gene>
    <name evidence="4" type="ORF">AVDCRST_MAG77-392</name>
</gene>
<dbReference type="InterPro" id="IPR015424">
    <property type="entry name" value="PyrdxlP-dep_Trfase"/>
</dbReference>
<evidence type="ECO:0000313" key="4">
    <source>
        <dbReference type="EMBL" id="CAA9219407.1"/>
    </source>
</evidence>
<sequence length="453" mass="49065">MTDTSTPDKDLLRHVILDFRQMAQFAEEPWVFTRGEGVKVQDSTGKWYLDGLSGVFVNSLGYGNQRVLDAAVAQLREMHFAPPLHGTTQPALDLGARLRRLAPAAMQGEHGPGIKILSGGSEATEAAMKLARQYWKQAGHPRKYKIIARYGGYHGGTMGALSATGGWERKSVFEPLVTGFLHHHPPSVFRSLFGRDLTPEECGIASARLVERTIESEDPETVAAIIVEPISISSAGYVVPPPEYFQVLRAACDKHNVLLIYDEIITGFGRLGQWFGADCFGVAPDVLCCGKGMGGGYAPVSAVIIAGKVWDAFLGDPAARLEFHHGHTFAGNPVAAAVGCAAIDEIEARDLVGRAHREGAYLRSRLDALQREYPDVIGDVRGAGFLQGFEFHAGRFPKSAKPGKRFEALARERGLLARCGEEYVAFAPPLVTDRADLDAMLDVATDCLHELAG</sequence>
<dbReference type="PANTHER" id="PTHR43094:SF1">
    <property type="entry name" value="AMINOTRANSFERASE CLASS-III"/>
    <property type="match status" value="1"/>
</dbReference>
<dbReference type="Gene3D" id="3.90.1150.10">
    <property type="entry name" value="Aspartate Aminotransferase, domain 1"/>
    <property type="match status" value="1"/>
</dbReference>
<dbReference type="InterPro" id="IPR015422">
    <property type="entry name" value="PyrdxlP-dep_Trfase_small"/>
</dbReference>
<dbReference type="PROSITE" id="PS00600">
    <property type="entry name" value="AA_TRANSFER_CLASS_3"/>
    <property type="match status" value="1"/>
</dbReference>
<keyword evidence="4" id="KW-0032">Aminotransferase</keyword>
<keyword evidence="4" id="KW-0808">Transferase</keyword>
<dbReference type="Pfam" id="PF00202">
    <property type="entry name" value="Aminotran_3"/>
    <property type="match status" value="1"/>
</dbReference>
<keyword evidence="4" id="KW-0670">Pyruvate</keyword>
<dbReference type="PIRSF" id="PIRSF000521">
    <property type="entry name" value="Transaminase_4ab_Lys_Orn"/>
    <property type="match status" value="1"/>
</dbReference>
<reference evidence="4" key="1">
    <citation type="submission" date="2020-02" db="EMBL/GenBank/DDBJ databases">
        <authorList>
            <person name="Meier V. D."/>
        </authorList>
    </citation>
    <scope>NUCLEOTIDE SEQUENCE</scope>
    <source>
        <strain evidence="4">AVDCRST_MAG77</strain>
    </source>
</reference>
<dbReference type="AlphaFoldDB" id="A0A6J4HCM3"/>
<dbReference type="Gene3D" id="3.40.640.10">
    <property type="entry name" value="Type I PLP-dependent aspartate aminotransferase-like (Major domain)"/>
    <property type="match status" value="1"/>
</dbReference>
<comment type="similarity">
    <text evidence="1 3">Belongs to the class-III pyridoxal-phosphate-dependent aminotransferase family.</text>
</comment>
<evidence type="ECO:0000256" key="2">
    <source>
        <dbReference type="ARBA" id="ARBA00022898"/>
    </source>
</evidence>
<dbReference type="InterPro" id="IPR049704">
    <property type="entry name" value="Aminotrans_3_PPA_site"/>
</dbReference>
<dbReference type="InterPro" id="IPR015421">
    <property type="entry name" value="PyrdxlP-dep_Trfase_major"/>
</dbReference>
<protein>
    <submittedName>
        <fullName evidence="4">Omega-amino acid--pyruvate aminotransferase</fullName>
        <ecNumber evidence="4">2.6.1.18</ecNumber>
    </submittedName>
</protein>
<dbReference type="GO" id="GO:0016223">
    <property type="term" value="F:beta-alanine:pyruvate transaminase activity"/>
    <property type="evidence" value="ECO:0007669"/>
    <property type="project" value="UniProtKB-EC"/>
</dbReference>
<dbReference type="EC" id="2.6.1.18" evidence="4"/>
<dbReference type="CDD" id="cd00610">
    <property type="entry name" value="OAT_like"/>
    <property type="match status" value="1"/>
</dbReference>
<dbReference type="SUPFAM" id="SSF53383">
    <property type="entry name" value="PLP-dependent transferases"/>
    <property type="match status" value="1"/>
</dbReference>
<dbReference type="GO" id="GO:0030170">
    <property type="term" value="F:pyridoxal phosphate binding"/>
    <property type="evidence" value="ECO:0007669"/>
    <property type="project" value="InterPro"/>
</dbReference>
<name>A0A6J4HCM3_9CHLR</name>
<evidence type="ECO:0000256" key="3">
    <source>
        <dbReference type="RuleBase" id="RU003560"/>
    </source>
</evidence>
<keyword evidence="2 3" id="KW-0663">Pyridoxal phosphate</keyword>
<evidence type="ECO:0000256" key="1">
    <source>
        <dbReference type="ARBA" id="ARBA00008954"/>
    </source>
</evidence>
<proteinExistence type="inferred from homology"/>
<dbReference type="EMBL" id="CADCTC010000026">
    <property type="protein sequence ID" value="CAA9219407.1"/>
    <property type="molecule type" value="Genomic_DNA"/>
</dbReference>
<accession>A0A6J4HCM3</accession>
<dbReference type="InterPro" id="IPR005814">
    <property type="entry name" value="Aminotrans_3"/>
</dbReference>
<dbReference type="PANTHER" id="PTHR43094">
    <property type="entry name" value="AMINOTRANSFERASE"/>
    <property type="match status" value="1"/>
</dbReference>
<organism evidence="4">
    <name type="scientific">uncultured Chloroflexota bacterium</name>
    <dbReference type="NCBI Taxonomy" id="166587"/>
    <lineage>
        <taxon>Bacteria</taxon>
        <taxon>Bacillati</taxon>
        <taxon>Chloroflexota</taxon>
        <taxon>environmental samples</taxon>
    </lineage>
</organism>